<feature type="transmembrane region" description="Helical" evidence="8">
    <location>
        <begin position="233"/>
        <end position="256"/>
    </location>
</feature>
<dbReference type="AlphaFoldDB" id="A0A1Y4HXF3"/>
<dbReference type="PANTHER" id="PTHR22926:SF3">
    <property type="entry name" value="UNDECAPRENYL-PHOSPHATE ALPHA-N-ACETYLGLUCOSAMINYL 1-PHOSPHATE TRANSFERASE"/>
    <property type="match status" value="1"/>
</dbReference>
<sequence length="382" mass="42945">MSMTQIPLLLLLCGFLASVFLGMAIIPRILVISHKKRLYDIPDTRKVHTTPVPRLGGLSFFPVILMSMALVMGFRLYLWPSDLSGLSLDMLHEYLFLFVGMTLLYLVGVCDDLVGVGYRYKFVVQVVSAFLLVLSGNWLDSLGGLFGIYSVPALLGVPITVFAVVYVTNAINLIDGIDGLSSGLCCIALSVLSVIFFIQGQYIYTLLAVCTLGVLMPFWCYNVFGNANRGHKLFMGDAGSLTLGYVISFLIIHLCVSNGSFPDRSNPYLVIAFSTVLVPLLDVIRVVLHRLREHKNPFLPDKNHFHHKLLRTGMRVRMVMVTILCVSVFFIALNLLLAKRMNITYLLFLNLFLWSLLHLSINRLISRNRERREREEASGKKF</sequence>
<dbReference type="PROSITE" id="PS01348">
    <property type="entry name" value="MRAY_2"/>
    <property type="match status" value="1"/>
</dbReference>
<evidence type="ECO:0000256" key="3">
    <source>
        <dbReference type="ARBA" id="ARBA00022679"/>
    </source>
</evidence>
<gene>
    <name evidence="10" type="ORF">B5F32_21400</name>
    <name evidence="9" type="ORF">LI194_21715</name>
</gene>
<feature type="binding site" evidence="7">
    <location>
        <position position="172"/>
    </location>
    <ligand>
        <name>Mg(2+)</name>
        <dbReference type="ChEBI" id="CHEBI:18420"/>
    </ligand>
</feature>
<evidence type="ECO:0000256" key="1">
    <source>
        <dbReference type="ARBA" id="ARBA00004651"/>
    </source>
</evidence>
<dbReference type="GO" id="GO:0046872">
    <property type="term" value="F:metal ion binding"/>
    <property type="evidence" value="ECO:0007669"/>
    <property type="project" value="UniProtKB-KW"/>
</dbReference>
<evidence type="ECO:0000256" key="7">
    <source>
        <dbReference type="PIRSR" id="PIRSR600715-1"/>
    </source>
</evidence>
<keyword evidence="7" id="KW-0460">Magnesium</keyword>
<evidence type="ECO:0000313" key="10">
    <source>
        <dbReference type="EMBL" id="OUP12745.1"/>
    </source>
</evidence>
<feature type="transmembrane region" description="Helical" evidence="8">
    <location>
        <begin position="179"/>
        <end position="197"/>
    </location>
</feature>
<evidence type="ECO:0000256" key="2">
    <source>
        <dbReference type="ARBA" id="ARBA00022475"/>
    </source>
</evidence>
<feature type="transmembrane region" description="Helical" evidence="8">
    <location>
        <begin position="145"/>
        <end position="167"/>
    </location>
</feature>
<feature type="transmembrane region" description="Helical" evidence="8">
    <location>
        <begin position="318"/>
        <end position="337"/>
    </location>
</feature>
<evidence type="ECO:0000256" key="6">
    <source>
        <dbReference type="ARBA" id="ARBA00023136"/>
    </source>
</evidence>
<dbReference type="GO" id="GO:0009103">
    <property type="term" value="P:lipopolysaccharide biosynthetic process"/>
    <property type="evidence" value="ECO:0007669"/>
    <property type="project" value="TreeGrafter"/>
</dbReference>
<proteinExistence type="predicted"/>
<evidence type="ECO:0000313" key="9">
    <source>
        <dbReference type="EMBL" id="MCB6520401.1"/>
    </source>
</evidence>
<feature type="transmembrane region" description="Helical" evidence="8">
    <location>
        <begin position="94"/>
        <end position="110"/>
    </location>
</feature>
<reference evidence="11" key="1">
    <citation type="submission" date="2017-04" db="EMBL/GenBank/DDBJ databases">
        <title>Function of individual gut microbiota members based on whole genome sequencing of pure cultures obtained from chicken caecum.</title>
        <authorList>
            <person name="Medvecky M."/>
            <person name="Cejkova D."/>
            <person name="Polansky O."/>
            <person name="Karasova D."/>
            <person name="Kubasova T."/>
            <person name="Cizek A."/>
            <person name="Rychlik I."/>
        </authorList>
    </citation>
    <scope>NUCLEOTIDE SEQUENCE [LARGE SCALE GENOMIC DNA]</scope>
    <source>
        <strain evidence="11">An199</strain>
    </source>
</reference>
<dbReference type="GO" id="GO:0071555">
    <property type="term" value="P:cell wall organization"/>
    <property type="evidence" value="ECO:0007669"/>
    <property type="project" value="TreeGrafter"/>
</dbReference>
<dbReference type="Pfam" id="PF00953">
    <property type="entry name" value="Glycos_transf_4"/>
    <property type="match status" value="1"/>
</dbReference>
<dbReference type="GO" id="GO:0005886">
    <property type="term" value="C:plasma membrane"/>
    <property type="evidence" value="ECO:0007669"/>
    <property type="project" value="UniProtKB-SubCell"/>
</dbReference>
<comment type="caution">
    <text evidence="10">The sequence shown here is derived from an EMBL/GenBank/DDBJ whole genome shotgun (WGS) entry which is preliminary data.</text>
</comment>
<dbReference type="RefSeq" id="WP_087347289.1">
    <property type="nucleotide sequence ID" value="NZ_JADMVU010000082.1"/>
</dbReference>
<dbReference type="EMBL" id="NFJX01000048">
    <property type="protein sequence ID" value="OUP12745.1"/>
    <property type="molecule type" value="Genomic_DNA"/>
</dbReference>
<protein>
    <submittedName>
        <fullName evidence="10">Undecaprenyl-phosphate alpha-N-acetylglucosaminyl 1-phosphate transferase</fullName>
    </submittedName>
    <submittedName>
        <fullName evidence="9">Undecaprenyl/decaprenyl-phosphate alpha-N-acetylglucosaminyl 1-phosphate transferase</fullName>
    </submittedName>
</protein>
<reference evidence="9" key="3">
    <citation type="submission" date="2021-10" db="EMBL/GenBank/DDBJ databases">
        <title>Collection of gut derived symbiotic bacterial strains cultured from healthy donors.</title>
        <authorList>
            <person name="Lin H."/>
            <person name="Littmann E."/>
            <person name="Kohout C."/>
            <person name="Pamer E.G."/>
        </authorList>
    </citation>
    <scope>NUCLEOTIDE SEQUENCE</scope>
    <source>
        <strain evidence="9">DFI.2.94</strain>
    </source>
</reference>
<name>A0A1Y4HXF3_PARDI</name>
<keyword evidence="4 8" id="KW-0812">Transmembrane</keyword>
<feature type="transmembrane region" description="Helical" evidence="8">
    <location>
        <begin position="6"/>
        <end position="31"/>
    </location>
</feature>
<dbReference type="Proteomes" id="UP001198806">
    <property type="component" value="Unassembled WGS sequence"/>
</dbReference>
<feature type="transmembrane region" description="Helical" evidence="8">
    <location>
        <begin position="268"/>
        <end position="288"/>
    </location>
</feature>
<dbReference type="PANTHER" id="PTHR22926">
    <property type="entry name" value="PHOSPHO-N-ACETYLMURAMOYL-PENTAPEPTIDE-TRANSFERASE"/>
    <property type="match status" value="1"/>
</dbReference>
<keyword evidence="2" id="KW-1003">Cell membrane</keyword>
<dbReference type="EMBL" id="JAJCNI010000065">
    <property type="protein sequence ID" value="MCB6520401.1"/>
    <property type="molecule type" value="Genomic_DNA"/>
</dbReference>
<evidence type="ECO:0000256" key="8">
    <source>
        <dbReference type="SAM" id="Phobius"/>
    </source>
</evidence>
<feature type="transmembrane region" description="Helical" evidence="8">
    <location>
        <begin position="203"/>
        <end position="221"/>
    </location>
</feature>
<feature type="transmembrane region" description="Helical" evidence="8">
    <location>
        <begin position="122"/>
        <end position="139"/>
    </location>
</feature>
<comment type="subcellular location">
    <subcellularLocation>
        <location evidence="1">Cell membrane</location>
        <topology evidence="1">Multi-pass membrane protein</topology>
    </subcellularLocation>
</comment>
<feature type="transmembrane region" description="Helical" evidence="8">
    <location>
        <begin position="52"/>
        <end position="74"/>
    </location>
</feature>
<dbReference type="GO" id="GO:0016780">
    <property type="term" value="F:phosphotransferase activity, for other substituted phosphate groups"/>
    <property type="evidence" value="ECO:0007669"/>
    <property type="project" value="InterPro"/>
</dbReference>
<evidence type="ECO:0000313" key="11">
    <source>
        <dbReference type="Proteomes" id="UP000195950"/>
    </source>
</evidence>
<accession>A0A1Y4HXF3</accession>
<organism evidence="10 11">
    <name type="scientific">Parabacteroides distasonis</name>
    <dbReference type="NCBI Taxonomy" id="823"/>
    <lineage>
        <taxon>Bacteria</taxon>
        <taxon>Pseudomonadati</taxon>
        <taxon>Bacteroidota</taxon>
        <taxon>Bacteroidia</taxon>
        <taxon>Bacteroidales</taxon>
        <taxon>Tannerellaceae</taxon>
        <taxon>Parabacteroides</taxon>
    </lineage>
</organism>
<dbReference type="InterPro" id="IPR000715">
    <property type="entry name" value="Glycosyl_transferase_4"/>
</dbReference>
<evidence type="ECO:0000256" key="4">
    <source>
        <dbReference type="ARBA" id="ARBA00022692"/>
    </source>
</evidence>
<reference evidence="10" key="2">
    <citation type="journal article" date="2018" name="BMC Genomics">
        <title>Whole genome sequencing and function prediction of 133 gut anaerobes isolated from chicken caecum in pure cultures.</title>
        <authorList>
            <person name="Medvecky M."/>
            <person name="Cejkova D."/>
            <person name="Polansky O."/>
            <person name="Karasova D."/>
            <person name="Kubasova T."/>
            <person name="Cizek A."/>
            <person name="Rychlik I."/>
        </authorList>
    </citation>
    <scope>NUCLEOTIDE SEQUENCE</scope>
    <source>
        <strain evidence="10">An199</strain>
    </source>
</reference>
<keyword evidence="7" id="KW-0479">Metal-binding</keyword>
<comment type="cofactor">
    <cofactor evidence="7">
        <name>Mg(2+)</name>
        <dbReference type="ChEBI" id="CHEBI:18420"/>
    </cofactor>
</comment>
<dbReference type="Proteomes" id="UP000195950">
    <property type="component" value="Unassembled WGS sequence"/>
</dbReference>
<feature type="transmembrane region" description="Helical" evidence="8">
    <location>
        <begin position="343"/>
        <end position="365"/>
    </location>
</feature>
<dbReference type="CDD" id="cd06853">
    <property type="entry name" value="GT_WecA_like"/>
    <property type="match status" value="1"/>
</dbReference>
<dbReference type="GO" id="GO:0044038">
    <property type="term" value="P:cell wall macromolecule biosynthetic process"/>
    <property type="evidence" value="ECO:0007669"/>
    <property type="project" value="TreeGrafter"/>
</dbReference>
<feature type="binding site" evidence="7">
    <location>
        <position position="237"/>
    </location>
    <ligand>
        <name>Mg(2+)</name>
        <dbReference type="ChEBI" id="CHEBI:18420"/>
    </ligand>
</feature>
<dbReference type="InterPro" id="IPR018480">
    <property type="entry name" value="PNAcMuramoyl-5peptid_Trfase_CS"/>
</dbReference>
<keyword evidence="3 10" id="KW-0808">Transferase</keyword>
<keyword evidence="5 8" id="KW-1133">Transmembrane helix</keyword>
<evidence type="ECO:0000256" key="5">
    <source>
        <dbReference type="ARBA" id="ARBA00022989"/>
    </source>
</evidence>
<keyword evidence="6 8" id="KW-0472">Membrane</keyword>